<dbReference type="Pfam" id="PF13715">
    <property type="entry name" value="CarbopepD_reg_2"/>
    <property type="match status" value="1"/>
</dbReference>
<reference evidence="1 2" key="1">
    <citation type="submission" date="2020-01" db="EMBL/GenBank/DDBJ databases">
        <authorList>
            <person name="Kim M.K."/>
        </authorList>
    </citation>
    <scope>NUCLEOTIDE SEQUENCE [LARGE SCALE GENOMIC DNA]</scope>
    <source>
        <strain evidence="1 2">172606-1</strain>
    </source>
</reference>
<dbReference type="AlphaFoldDB" id="A0A6C0GKX2"/>
<evidence type="ECO:0000313" key="2">
    <source>
        <dbReference type="Proteomes" id="UP000480178"/>
    </source>
</evidence>
<proteinExistence type="predicted"/>
<keyword evidence="1" id="KW-0378">Hydrolase</keyword>
<dbReference type="Proteomes" id="UP000480178">
    <property type="component" value="Chromosome"/>
</dbReference>
<dbReference type="InterPro" id="IPR008969">
    <property type="entry name" value="CarboxyPept-like_regulatory"/>
</dbReference>
<evidence type="ECO:0000313" key="1">
    <source>
        <dbReference type="EMBL" id="QHT68658.1"/>
    </source>
</evidence>
<name>A0A6C0GKX2_9BACT</name>
<dbReference type="EMBL" id="CP048222">
    <property type="protein sequence ID" value="QHT68658.1"/>
    <property type="molecule type" value="Genomic_DNA"/>
</dbReference>
<keyword evidence="1" id="KW-0121">Carboxypeptidase</keyword>
<dbReference type="RefSeq" id="WP_162444669.1">
    <property type="nucleotide sequence ID" value="NZ_CP048222.1"/>
</dbReference>
<keyword evidence="1" id="KW-0645">Protease</keyword>
<protein>
    <submittedName>
        <fullName evidence="1">Carboxypeptidase-like regulatory domain-containing protein</fullName>
    </submittedName>
</protein>
<gene>
    <name evidence="1" type="ORF">GXP67_19410</name>
</gene>
<keyword evidence="2" id="KW-1185">Reference proteome</keyword>
<organism evidence="1 2">
    <name type="scientific">Rhodocytophaga rosea</name>
    <dbReference type="NCBI Taxonomy" id="2704465"/>
    <lineage>
        <taxon>Bacteria</taxon>
        <taxon>Pseudomonadati</taxon>
        <taxon>Bacteroidota</taxon>
        <taxon>Cytophagia</taxon>
        <taxon>Cytophagales</taxon>
        <taxon>Rhodocytophagaceae</taxon>
        <taxon>Rhodocytophaga</taxon>
    </lineage>
</organism>
<dbReference type="KEGG" id="rhoz:GXP67_19410"/>
<sequence>MKFSIQLVLLFFGIGAFLPLLAQQSAESKLLSLSGTVLSADSLKPVTGVHVLNIKSRTGATTDDKGYFSIAMHRTDTILFSAVGYEVYHFVLDPASKSNSPLVQIKLTPKIYELKEVDVRAIPTEDQFKKDFLGLKLPDEPELQLPQIKQPKLTEGVEYMPSGGVAVVGPFSAIYNKVSREAKEKKKVQALRVQEYKKKSYETKFNQQLVQRLTGLKDQALEEFMKYCKLSEAMVIQAENEYEIVIAINNCFKEFKESKGMN</sequence>
<dbReference type="SUPFAM" id="SSF49464">
    <property type="entry name" value="Carboxypeptidase regulatory domain-like"/>
    <property type="match status" value="1"/>
</dbReference>
<accession>A0A6C0GKX2</accession>
<dbReference type="GO" id="GO:0004180">
    <property type="term" value="F:carboxypeptidase activity"/>
    <property type="evidence" value="ECO:0007669"/>
    <property type="project" value="UniProtKB-KW"/>
</dbReference>